<dbReference type="InterPro" id="IPR041466">
    <property type="entry name" value="Dynein_AAA5_ext"/>
</dbReference>
<proteinExistence type="inferred from homology"/>
<dbReference type="InterPro" id="IPR042219">
    <property type="entry name" value="AAA_lid_11_sf"/>
</dbReference>
<keyword evidence="3" id="KW-0963">Cytoplasm</keyword>
<dbReference type="InterPro" id="IPR013602">
    <property type="entry name" value="Dynein_heavy_linker"/>
</dbReference>
<dbReference type="GO" id="GO:0005930">
    <property type="term" value="C:axoneme"/>
    <property type="evidence" value="ECO:0007669"/>
    <property type="project" value="UniProtKB-SubCell"/>
</dbReference>
<dbReference type="Gene3D" id="1.20.920.20">
    <property type="match status" value="1"/>
</dbReference>
<dbReference type="Pfam" id="PF12780">
    <property type="entry name" value="AAA_8"/>
    <property type="match status" value="1"/>
</dbReference>
<dbReference type="InterPro" id="IPR043160">
    <property type="entry name" value="Dynein_C_barrel"/>
</dbReference>
<dbReference type="InterPro" id="IPR027267">
    <property type="entry name" value="AH/BAR_dom_sf"/>
</dbReference>
<keyword evidence="5" id="KW-0547">Nucleotide-binding</keyword>
<sequence length="4105" mass="471693">MEKTSFKSNSNDELFEEKSIQEQTKKQEQIFNRNRIANRIFVKTNHGIHENALACHIPHKNILREIETTSIPTVDSKFEPISGAFRRKSIERKSLRRSKLYQDSKLSEFVEIELKPQDLTTFTHGIGAKATHMKMSKDSIEKGWLKIKKKKPADSCDLKALIADLCGREAYIFYYLVWTVPPWSELYTPYSLKKVPYEEVDKKNFLTISTKGVTHHLQGNMSFTRIDEWARDYDMYLGLIKIKSFALYTLRKCFYVWHKNITWFKFMSAREYLSENLFIISPAINQALLETTALCYKMIPKTYLETSFVEKNMLERFEDSQLKKKIAVENILTDLREKIKHVVNDACHAYLLEKGYTSDDSNLKVPDELVGTIIMRGVKTSRDGKYRMTYVDRVLKEHSCIHLSRFIHMVDFIVQAILHTLVKKSLKDLLNLLQKHLNYLPSDNKIETAEISTYLEEPRTLERFKYPLFLISLEIKHDYLVLNPTYNTFLNTFTNLINNFEYISVGVPDLLSDPFFDPFTKPIICGRQEDRLCGIAPDLQFVLNDDVEIQNMKKSIMWQLHKNFDALFMYIDHFKYVHKFYTEDKNLNINTITEQTDLEQLRALLDRYHKEKEDVLKIVENQALGAFLLLLEPFKEQISPVPSKLLEITENTLPRIGRERIDALTKEADSAYEYLHLEPKTTLHFVQYLEFLEKIAIRVEEMHNELGYCKDLYDLVEEYVISVSVDDSNAYYDFNDTLTSLQNVVENLLNGRNLIVEQFNNQINKDISILFEELANIREEAIQPWLIDIESNPEAAKTYLAQLYEQLTQCQEQAAQYKAYQKAFKVEVSRFDILDEVMNDVKLRQLLWDSIGAWDGFMDSWTHNEFSTLIPEDINQTTAKYMKYITQFEKGLPENLIVPKLRKKVEILKDKLPVITTLRNPNLKPRHWMEIERVLRTKFSPEIPLTLEVFEQLNAFTFHAELQEISGQASSEAGLETLLRKVENAWKSLELIVLPHKETKDVYILGSTEEVQTALDESNINMNTIASSRHVGPIKPRVDDWIIQLELFSKTLDEWLECQTNWLYLEAIFSAPDIQKQLPIETKHFLVVDKSWKDIMIRTAKNPLALTACTYPGLAETFHNNNNLLDQILKCLEAYLESKRVVFPRFYFLSNEELIEILAQTRNPHAVQPHLRKCFDAISKLEFGTKLVAPEEGDEEGEMQEVLTTDIVAMISPENEKVLLRKGLKARGNVEEWLGKVEGSMFMSVHRYMKEALEEYNQCPRVEWVLKYPSQVTLTVSQTHWCKNVHEILDGKTKGSMKDFETQCFKDLNDLAAMVRGDLPKLKRSILCSLITIDVHARDIISTMVQSNVESSSSFEWQKQLRYYFEKTSDAMVARMASAYSIYGCEYLGASPRLVITPLTDKCYLCLMGALQLDLGGAPAGPAGTGKTETTKDLAKSLAVQCVVFNCSEGLDYKMMGRFFSGLAQSGAWCCFDEFNRIDIEVLSVIAQQLITIRNAKVIKAERFFFEGREIKLVRTCAAFITMNPGYAGRTELPDNLKSLFRPMAMMVPDYGLIAEVILYSEGFESSKGLAQKMVNMYKLCSEQLSQQDHYDFGMRAVKSVLVMAGSLKRENPDKNEDVVLICALRDSNLPKFLRDDALLFQGILSDLFPGIVLPEEDYGVMERTIQEVMRDQNLQPESSFITKVIQLYETMIVRHGVMTVGPTGGGKTTVLNVLKWTLAKLHELNIEGQYYRPVMTYTLNPKSVTMGELYGEVNLLTMEWRDGLLGIFVRIAVQCTEEVHQWVVCDGPVDAVWIENMNTVLDDNKMLCLANSERIKLTPWVHMLFEVQDLAQASPATVSRCGMVYIDPEELKWMPYVQSWLTELPKFAQIQNEYIVFLEQLFSSYIEMGFLFVKRYCKSYIKQVDISKISMLCSLFQSLSCESGFFEKILDRSRMRTVICQFFVFSYLWAIGGNLDDNSREQFESHVREQFEENTDARLPPGVDLWDAYMNLEQYKMEPWVRVVPKFNYSNDIPFFEMLVPTTDTVRFGYIMEKLLNINHHVLLTGTTGVGKSVIARDVLNILYKTGLWVPVMLNFSAQTSSTRTQEILESKLERKKKTLLGAPVGKKIVVFVDDVNMPKLETYGAQPPIELLRQFLDFKGFYDREKMFWKDIQDMVLCSACAPPGGGRNPLTPRFVRHFAMLLIPSPNESTLKVIFRSIIRGFLSEFSPKISDIADSLVSAAVEVYNRISVDLLPTPTKSHYVFNLRDLSKCVQGLLQADAGTMRESSEMLRLFYHECLRVFHDRLVNLQDKTYFYYLMREICQRSFATPVLIFTNERSSVVGDATVDIIKDPPILLFGDFMTQAASKEDRVYEEIKDIEKMKGVLQDYLMDFNLLTSKEMKLIFFMDAIEHVTRLARLLRAERGNGLLVGVGGMGKQSLTKLGAHLNGYKCFQIEMTRSYDYNSFHEDLRHLYFSAGALNEDTVFLFTDTQIVVEEFLEDINNILNTGEVANLFESDEYEKVIIACRPHAKEAGIQESNRDGIFDYFISRVRTKLHLVICMSPVGDAFRRRCRMFPSLVNCCAIDWFVDWPEEALLSVAHDSLKDIERKDLIPQMATMCFTIHESVGNMTTRFYEEMRRHYYVTPSSYLELLKLYKSLLDKKTTDINRVRDRIKNGLTKLFETNDLVATMKVQLIALEPQLKEKSTATALLMKNLIKEKAQADEVRQVVVYDEAIVKVKAAEIQVLADEAQRDLELALPEMEAAAKALEALNKNDINELRVFNKPPHLVKFVMEAVCLLLGAKSDWASAKILLGDISFLKRLQDYDKDHIPDSLLKKLKEFIDHPEFRPELVANQSKVCKSLCTWVRAVDNYSKIFRIVDPKRKRVEVAEKELSEVMAVLRQKQQNLAEVEAQIAKLEATYDASVSEKANLEATMVLCSARLDRAGRLTMALGNEQIRWEQSVEAFKIQLINLIGDVLLSAACVAYMGAFTSDYREELIHMWLKKIKELEIPVSSSFSLTTVLADSYEIRMWNSFGLPRDDVSTENAILVTQAGRWPLMIDPQEQANRWIRQMEANNNLKIVKLTDSNFMRILEASIRLGIPVLIEEVGQVLDPTLGPILLKQTFFQGGQTLIRLGDSDIEYDNNFRLYVTTKLANPHYLPEICIQVTLVNFTVTPSGLEDQLLADVVRLERPDLEQSRNELIVRINNDKSQLKGIEDKILKLLFASEGNILDDEELVEILNQSKETAGIIATRLTESEATEEKISTAREKYRVVASRGSCLYFVVALLANIDPMYQFSLKYFNQVFNTVITTSSPSQDLEVRLQILLQQITLSVYTNVSRGLFERHKLVFSFLLCINIFKQEGIITEQQWNFLIRGPVGGTIPGLPKKPDIAALSDIQWNSVYYLATYFPKFIKLPNDVDRQIHIIIGDFEQIINLNPMQFEKSFIDWNSKLNNFERMMLLKALSEEKLMFAITEYVKTQLGKEFVESPLVNLHLLYQDTTNTTPLVFVLSTGSDPVGSFQKFATETDNKDKIQSISLGQGQGPIAEKLIDTGKRRGDWVFLQNCHLASSWMLSMERIVLALQNNPRDVHPDFRLFLSSMPTASFPASILQNSVKVTNEPPKGLRANIKRAFLDQQEDVFEDHPLEDKWRKMIFGLCFFHAIVQERKKFGPLGWNIMYEFNDSDRECALLTLNFYCTQSKISWDALEYITGEITYGGRVTDYWDQRTLKTILKKFFSAETLVSGYKYSPSGTYYCPDGTVLLEYRNFIEDLPIIEEPEIFGMHENANIAYQTKETSSVIFTIMDIQPRESAGVEGKSSDDIVYELSDTIISRIITKIDKDQARASIIKLDSKGRQPSLTTVLFQEVDRFNKMLYIIHGSLIDLQKAIKGLVVMSEALEEVYNAFISNQVPKMWAACSYPSLKSLGSWIRDLELRLDFISVWLSWGAPLSFWLSGFFFPQGFVTGALQAHSRKYGLPIDQLKVDFEVTTVYINQESVEECHKTEGKEVKTIYGRLAHPENGVYIHGLFMDASRFDTTKFVMVEQYPGEMYPALTALHLLPVTTLRPMMNRYEAPLYKTSVRAGVLSTTGHSTNFVITVFLPTDKPSSHWILRGAALLTQITD</sequence>
<dbReference type="Pfam" id="PF08393">
    <property type="entry name" value="DHC_N2"/>
    <property type="match status" value="1"/>
</dbReference>
<organism evidence="16">
    <name type="scientific">Clastoptera arizonana</name>
    <name type="common">Arizona spittle bug</name>
    <dbReference type="NCBI Taxonomy" id="38151"/>
    <lineage>
        <taxon>Eukaryota</taxon>
        <taxon>Metazoa</taxon>
        <taxon>Ecdysozoa</taxon>
        <taxon>Arthropoda</taxon>
        <taxon>Hexapoda</taxon>
        <taxon>Insecta</taxon>
        <taxon>Pterygota</taxon>
        <taxon>Neoptera</taxon>
        <taxon>Paraneoptera</taxon>
        <taxon>Hemiptera</taxon>
        <taxon>Auchenorrhyncha</taxon>
        <taxon>Cercopoidea</taxon>
        <taxon>Clastopteridae</taxon>
        <taxon>Clastoptera</taxon>
    </lineage>
</organism>
<dbReference type="InterPro" id="IPR043157">
    <property type="entry name" value="Dynein_AAA1S"/>
</dbReference>
<keyword evidence="9" id="KW-0969">Cilium</keyword>
<dbReference type="GO" id="GO:0007018">
    <property type="term" value="P:microtubule-based movement"/>
    <property type="evidence" value="ECO:0007669"/>
    <property type="project" value="InterPro"/>
</dbReference>
<evidence type="ECO:0000256" key="3">
    <source>
        <dbReference type="ARBA" id="ARBA00022490"/>
    </source>
</evidence>
<comment type="subcellular location">
    <subcellularLocation>
        <location evidence="1">Cytoplasm</location>
        <location evidence="1">Cytoskeleton</location>
        <location evidence="1">Cilium axoneme</location>
    </subcellularLocation>
</comment>
<keyword evidence="10" id="KW-0505">Motor protein</keyword>
<dbReference type="FunFam" id="1.10.8.720:FF:000007">
    <property type="entry name" value="Dynein axonemal heavy chain 6"/>
    <property type="match status" value="1"/>
</dbReference>
<feature type="domain" description="AAA+ ATPase" evidence="15">
    <location>
        <begin position="1413"/>
        <end position="1552"/>
    </location>
</feature>
<dbReference type="Gene3D" id="1.10.8.720">
    <property type="entry name" value="Region D6 of dynein motor"/>
    <property type="match status" value="1"/>
</dbReference>
<dbReference type="Pfam" id="PF12775">
    <property type="entry name" value="AAA_7"/>
    <property type="match status" value="1"/>
</dbReference>
<dbReference type="FunFam" id="3.40.50.300:FF:002141">
    <property type="entry name" value="Dynein heavy chain"/>
    <property type="match status" value="1"/>
</dbReference>
<evidence type="ECO:0000256" key="10">
    <source>
        <dbReference type="ARBA" id="ARBA00023175"/>
    </source>
</evidence>
<dbReference type="Gene3D" id="1.20.1270.280">
    <property type="match status" value="1"/>
</dbReference>
<evidence type="ECO:0000313" key="16">
    <source>
        <dbReference type="EMBL" id="JAS16982.1"/>
    </source>
</evidence>
<dbReference type="SUPFAM" id="SSF103657">
    <property type="entry name" value="BAR/IMD domain-like"/>
    <property type="match status" value="1"/>
</dbReference>
<dbReference type="InterPro" id="IPR003593">
    <property type="entry name" value="AAA+_ATPase"/>
</dbReference>
<dbReference type="Gene3D" id="1.10.8.1220">
    <property type="match status" value="1"/>
</dbReference>
<dbReference type="InterPro" id="IPR041658">
    <property type="entry name" value="AAA_lid_11"/>
</dbReference>
<dbReference type="Gene3D" id="1.10.8.710">
    <property type="match status" value="1"/>
</dbReference>
<dbReference type="FunFam" id="3.20.180.20:FF:000004">
    <property type="entry name" value="Dynein axonemal heavy chain 6"/>
    <property type="match status" value="1"/>
</dbReference>
<evidence type="ECO:0000256" key="14">
    <source>
        <dbReference type="SAM" id="MobiDB-lite"/>
    </source>
</evidence>
<keyword evidence="11" id="KW-0206">Cytoskeleton</keyword>
<dbReference type="GO" id="GO:0005874">
    <property type="term" value="C:microtubule"/>
    <property type="evidence" value="ECO:0007669"/>
    <property type="project" value="UniProtKB-KW"/>
</dbReference>
<dbReference type="Gene3D" id="6.10.140.1060">
    <property type="match status" value="1"/>
</dbReference>
<dbReference type="Pfam" id="PF17852">
    <property type="entry name" value="Dynein_AAA_lid"/>
    <property type="match status" value="1"/>
</dbReference>
<dbReference type="Pfam" id="PF12781">
    <property type="entry name" value="AAA_9"/>
    <property type="match status" value="1"/>
</dbReference>
<evidence type="ECO:0000256" key="13">
    <source>
        <dbReference type="SAM" id="Coils"/>
    </source>
</evidence>
<dbReference type="InterPro" id="IPR024743">
    <property type="entry name" value="Dynein_HC_stalk"/>
</dbReference>
<dbReference type="CDD" id="cd00009">
    <property type="entry name" value="AAA"/>
    <property type="match status" value="1"/>
</dbReference>
<dbReference type="SMART" id="SM00382">
    <property type="entry name" value="AAA"/>
    <property type="match status" value="2"/>
</dbReference>
<feature type="domain" description="AAA+ ATPase" evidence="15">
    <location>
        <begin position="2039"/>
        <end position="2187"/>
    </location>
</feature>
<dbReference type="Gene3D" id="1.20.140.100">
    <property type="entry name" value="Dynein heavy chain, N-terminal domain 2"/>
    <property type="match status" value="1"/>
</dbReference>
<dbReference type="InterPro" id="IPR035706">
    <property type="entry name" value="AAA_9"/>
</dbReference>
<dbReference type="GO" id="GO:0008569">
    <property type="term" value="F:minus-end-directed microtubule motor activity"/>
    <property type="evidence" value="ECO:0007669"/>
    <property type="project" value="InterPro"/>
</dbReference>
<dbReference type="PANTHER" id="PTHR22878">
    <property type="entry name" value="DYNEIN HEAVY CHAIN 6, AXONEMAL-LIKE-RELATED"/>
    <property type="match status" value="1"/>
</dbReference>
<dbReference type="Pfam" id="PF12774">
    <property type="entry name" value="AAA_6"/>
    <property type="match status" value="1"/>
</dbReference>
<feature type="compositionally biased region" description="Polar residues" evidence="14">
    <location>
        <begin position="1"/>
        <end position="12"/>
    </location>
</feature>
<evidence type="ECO:0000256" key="4">
    <source>
        <dbReference type="ARBA" id="ARBA00022701"/>
    </source>
</evidence>
<dbReference type="FunFam" id="3.40.50.300:FF:000063">
    <property type="entry name" value="dynein heavy chain 6, axonemal"/>
    <property type="match status" value="1"/>
</dbReference>
<dbReference type="FunFam" id="1.20.1270.280:FF:000001">
    <property type="entry name" value="dynein heavy chain 7, axonemal"/>
    <property type="match status" value="1"/>
</dbReference>
<dbReference type="Pfam" id="PF18199">
    <property type="entry name" value="Dynein_C"/>
    <property type="match status" value="1"/>
</dbReference>
<name>A0A1B6CU24_9HEMI</name>
<dbReference type="FunFam" id="3.40.50.300:FF:001143">
    <property type="entry name" value="Dynein axonemal heavy chain 6"/>
    <property type="match status" value="1"/>
</dbReference>
<dbReference type="FunFam" id="1.20.58.1120:FF:000001">
    <property type="entry name" value="dynein heavy chain 2, axonemal"/>
    <property type="match status" value="1"/>
</dbReference>
<dbReference type="EMBL" id="GEDC01020316">
    <property type="protein sequence ID" value="JAS16982.1"/>
    <property type="molecule type" value="Transcribed_RNA"/>
</dbReference>
<dbReference type="InterPro" id="IPR042222">
    <property type="entry name" value="Dynein_2_N"/>
</dbReference>
<dbReference type="FunFam" id="1.20.920.20:FF:000006">
    <property type="entry name" value="Dynein, axonemal, heavy chain 6"/>
    <property type="match status" value="1"/>
</dbReference>
<dbReference type="FunFam" id="1.20.140.100:FF:000004">
    <property type="entry name" value="Dynein axonemal heavy chain 6"/>
    <property type="match status" value="1"/>
</dbReference>
<dbReference type="Pfam" id="PF03028">
    <property type="entry name" value="Dynein_heavy"/>
    <property type="match status" value="1"/>
</dbReference>
<dbReference type="FunFam" id="3.10.490.20:FF:000005">
    <property type="entry name" value="Dynein axonemal heavy chain 6"/>
    <property type="match status" value="1"/>
</dbReference>
<dbReference type="FunFam" id="3.40.50.300:FF:001145">
    <property type="entry name" value="Putative dynein heavy chain"/>
    <property type="match status" value="1"/>
</dbReference>
<dbReference type="Gene3D" id="1.10.287.2620">
    <property type="match status" value="1"/>
</dbReference>
<evidence type="ECO:0000256" key="11">
    <source>
        <dbReference type="ARBA" id="ARBA00023212"/>
    </source>
</evidence>
<dbReference type="Pfam" id="PF22597">
    <property type="entry name" value="DYN_lid"/>
    <property type="match status" value="1"/>
</dbReference>
<feature type="coiled-coil region" evidence="13">
    <location>
        <begin position="2869"/>
        <end position="2917"/>
    </location>
</feature>
<dbReference type="FunFam" id="3.40.50.300:FF:000362">
    <property type="entry name" value="Dynein, axonemal, heavy chain 6"/>
    <property type="match status" value="1"/>
</dbReference>
<dbReference type="GO" id="GO:0045505">
    <property type="term" value="F:dynein intermediate chain binding"/>
    <property type="evidence" value="ECO:0007669"/>
    <property type="project" value="InterPro"/>
</dbReference>
<feature type="compositionally biased region" description="Basic and acidic residues" evidence="14">
    <location>
        <begin position="16"/>
        <end position="26"/>
    </location>
</feature>
<dbReference type="SUPFAM" id="SSF52540">
    <property type="entry name" value="P-loop containing nucleoside triphosphate hydrolases"/>
    <property type="match status" value="4"/>
</dbReference>
<keyword evidence="12" id="KW-0966">Cell projection</keyword>
<evidence type="ECO:0000256" key="2">
    <source>
        <dbReference type="ARBA" id="ARBA00008887"/>
    </source>
</evidence>
<evidence type="ECO:0000256" key="7">
    <source>
        <dbReference type="ARBA" id="ARBA00023017"/>
    </source>
</evidence>
<dbReference type="InterPro" id="IPR024317">
    <property type="entry name" value="Dynein_heavy_chain_D4_dom"/>
</dbReference>
<evidence type="ECO:0000256" key="12">
    <source>
        <dbReference type="ARBA" id="ARBA00023273"/>
    </source>
</evidence>
<dbReference type="FunFam" id="1.10.8.710:FF:000004">
    <property type="entry name" value="Dynein axonemal heavy chain 6"/>
    <property type="match status" value="1"/>
</dbReference>
<keyword evidence="6" id="KW-0067">ATP-binding</keyword>
<dbReference type="FunFam" id="1.10.8.1220:FF:000001">
    <property type="entry name" value="Dynein axonemal heavy chain 5"/>
    <property type="match status" value="1"/>
</dbReference>
<dbReference type="InterPro" id="IPR041228">
    <property type="entry name" value="Dynein_C"/>
</dbReference>
<keyword evidence="4" id="KW-0493">Microtubule</keyword>
<dbReference type="InterPro" id="IPR026983">
    <property type="entry name" value="DHC"/>
</dbReference>
<feature type="region of interest" description="Disordered" evidence="14">
    <location>
        <begin position="1"/>
        <end position="26"/>
    </location>
</feature>
<evidence type="ECO:0000256" key="5">
    <source>
        <dbReference type="ARBA" id="ARBA00022741"/>
    </source>
</evidence>
<dbReference type="Pfam" id="PF12777">
    <property type="entry name" value="MT"/>
    <property type="match status" value="1"/>
</dbReference>
<accession>A0A1B6CU24</accession>
<evidence type="ECO:0000256" key="6">
    <source>
        <dbReference type="ARBA" id="ARBA00022840"/>
    </source>
</evidence>
<evidence type="ECO:0000256" key="9">
    <source>
        <dbReference type="ARBA" id="ARBA00023069"/>
    </source>
</evidence>
<dbReference type="Pfam" id="PF18198">
    <property type="entry name" value="AAA_lid_11"/>
    <property type="match status" value="1"/>
</dbReference>
<dbReference type="GO" id="GO:0051959">
    <property type="term" value="F:dynein light intermediate chain binding"/>
    <property type="evidence" value="ECO:0007669"/>
    <property type="project" value="InterPro"/>
</dbReference>
<keyword evidence="8 13" id="KW-0175">Coiled coil</keyword>
<dbReference type="GO" id="GO:0005524">
    <property type="term" value="F:ATP binding"/>
    <property type="evidence" value="ECO:0007669"/>
    <property type="project" value="UniProtKB-KW"/>
</dbReference>
<dbReference type="Gene3D" id="3.20.180.20">
    <property type="entry name" value="Dynein heavy chain, N-terminal domain 2"/>
    <property type="match status" value="1"/>
</dbReference>
<dbReference type="InterPro" id="IPR027417">
    <property type="entry name" value="P-loop_NTPase"/>
</dbReference>
<evidence type="ECO:0000256" key="8">
    <source>
        <dbReference type="ARBA" id="ARBA00023054"/>
    </source>
</evidence>
<evidence type="ECO:0000256" key="1">
    <source>
        <dbReference type="ARBA" id="ARBA00004430"/>
    </source>
</evidence>
<dbReference type="Gene3D" id="3.40.50.300">
    <property type="entry name" value="P-loop containing nucleotide triphosphate hydrolases"/>
    <property type="match status" value="5"/>
</dbReference>
<dbReference type="FunFam" id="1.20.920.30:FF:000002">
    <property type="entry name" value="Dynein axonemal heavy chain 3"/>
    <property type="match status" value="1"/>
</dbReference>
<reference evidence="16" key="1">
    <citation type="submission" date="2015-12" db="EMBL/GenBank/DDBJ databases">
        <title>De novo transcriptome assembly of four potential Pierce s Disease insect vectors from Arizona vineyards.</title>
        <authorList>
            <person name="Tassone E.E."/>
        </authorList>
    </citation>
    <scope>NUCLEOTIDE SEQUENCE</scope>
</reference>
<dbReference type="Gene3D" id="1.20.920.30">
    <property type="match status" value="1"/>
</dbReference>
<dbReference type="PANTHER" id="PTHR22878:SF68">
    <property type="entry name" value="DYNEIN HEAVY CHAIN 6, AXONEMAL-LIKE"/>
    <property type="match status" value="1"/>
</dbReference>
<dbReference type="GO" id="GO:0030286">
    <property type="term" value="C:dynein complex"/>
    <property type="evidence" value="ECO:0007669"/>
    <property type="project" value="UniProtKB-KW"/>
</dbReference>
<dbReference type="Gene3D" id="1.20.58.1120">
    <property type="match status" value="1"/>
</dbReference>
<protein>
    <recommendedName>
        <fullName evidence="15">AAA+ ATPase domain-containing protein</fullName>
    </recommendedName>
</protein>
<gene>
    <name evidence="16" type="ORF">g.9815</name>
</gene>
<comment type="similarity">
    <text evidence="2">Belongs to the dynein heavy chain family.</text>
</comment>
<dbReference type="Gene3D" id="3.10.490.20">
    <property type="match status" value="1"/>
</dbReference>
<dbReference type="InterPro" id="IPR035699">
    <property type="entry name" value="AAA_6"/>
</dbReference>
<keyword evidence="7" id="KW-0243">Dynein</keyword>
<dbReference type="InterPro" id="IPR042228">
    <property type="entry name" value="Dynein_linker_3"/>
</dbReference>
<evidence type="ECO:0000259" key="15">
    <source>
        <dbReference type="SMART" id="SM00382"/>
    </source>
</evidence>
<dbReference type="InterPro" id="IPR004273">
    <property type="entry name" value="Dynein_heavy_D6_P-loop"/>
</dbReference>
<dbReference type="InterPro" id="IPR054354">
    <property type="entry name" value="DYNC2H1-like_lid"/>
</dbReference>